<dbReference type="PANTHER" id="PTHR31410">
    <property type="entry name" value="TRANSMEMBRANE PROTEIN 246"/>
    <property type="match status" value="1"/>
</dbReference>
<dbReference type="Proteomes" id="UP000515135">
    <property type="component" value="Unplaced"/>
</dbReference>
<feature type="transmembrane region" description="Helical" evidence="1">
    <location>
        <begin position="297"/>
        <end position="317"/>
    </location>
</feature>
<name>A0A6P4Y716_BRABE</name>
<dbReference type="GO" id="GO:0000139">
    <property type="term" value="C:Golgi membrane"/>
    <property type="evidence" value="ECO:0007669"/>
    <property type="project" value="InterPro"/>
</dbReference>
<dbReference type="OrthoDB" id="2016523at2759"/>
<keyword evidence="1" id="KW-0812">Transmembrane</keyword>
<proteinExistence type="predicted"/>
<dbReference type="KEGG" id="bbel:109462426"/>
<keyword evidence="1" id="KW-0472">Membrane</keyword>
<dbReference type="PANTHER" id="PTHR31410:SF1">
    <property type="entry name" value="POST-GPI ATTACHMENT TO PROTEINS FACTOR 4"/>
    <property type="match status" value="1"/>
</dbReference>
<protein>
    <submittedName>
        <fullName evidence="3">Transmembrane protein 246-like</fullName>
    </submittedName>
</protein>
<dbReference type="GeneID" id="109462426"/>
<gene>
    <name evidence="3" type="primary">LOC109462426</name>
</gene>
<dbReference type="GO" id="GO:0006506">
    <property type="term" value="P:GPI anchor biosynthetic process"/>
    <property type="evidence" value="ECO:0007669"/>
    <property type="project" value="InterPro"/>
</dbReference>
<dbReference type="RefSeq" id="XP_019614542.1">
    <property type="nucleotide sequence ID" value="XM_019758983.1"/>
</dbReference>
<dbReference type="AlphaFoldDB" id="A0A6P4Y716"/>
<reference evidence="3" key="1">
    <citation type="submission" date="2025-08" db="UniProtKB">
        <authorList>
            <consortium name="RefSeq"/>
        </authorList>
    </citation>
    <scope>IDENTIFICATION</scope>
    <source>
        <tissue evidence="3">Gonad</tissue>
    </source>
</reference>
<evidence type="ECO:0000256" key="1">
    <source>
        <dbReference type="SAM" id="Phobius"/>
    </source>
</evidence>
<dbReference type="InterPro" id="IPR029675">
    <property type="entry name" value="PGAP4"/>
</dbReference>
<dbReference type="GO" id="GO:0016757">
    <property type="term" value="F:glycosyltransferase activity"/>
    <property type="evidence" value="ECO:0007669"/>
    <property type="project" value="InterPro"/>
</dbReference>
<evidence type="ECO:0000313" key="2">
    <source>
        <dbReference type="Proteomes" id="UP000515135"/>
    </source>
</evidence>
<organism evidence="2 3">
    <name type="scientific">Branchiostoma belcheri</name>
    <name type="common">Amphioxus</name>
    <dbReference type="NCBI Taxonomy" id="7741"/>
    <lineage>
        <taxon>Eukaryota</taxon>
        <taxon>Metazoa</taxon>
        <taxon>Chordata</taxon>
        <taxon>Cephalochordata</taxon>
        <taxon>Leptocardii</taxon>
        <taxon>Amphioxiformes</taxon>
        <taxon>Branchiostomatidae</taxon>
        <taxon>Branchiostoma</taxon>
    </lineage>
</organism>
<feature type="transmembrane region" description="Helical" evidence="1">
    <location>
        <begin position="6"/>
        <end position="26"/>
    </location>
</feature>
<feature type="transmembrane region" description="Helical" evidence="1">
    <location>
        <begin position="263"/>
        <end position="285"/>
    </location>
</feature>
<dbReference type="CDD" id="cd22190">
    <property type="entry name" value="PGAP4"/>
    <property type="match status" value="1"/>
</dbReference>
<keyword evidence="1" id="KW-1133">Transmembrane helix</keyword>
<evidence type="ECO:0000313" key="3">
    <source>
        <dbReference type="RefSeq" id="XP_019614542.1"/>
    </source>
</evidence>
<keyword evidence="2" id="KW-1185">Reference proteome</keyword>
<accession>A0A6P4Y716</accession>
<sequence length="392" mass="44761">MSRRVSLLSILKLYFLVFCVILPVLCHRMYFSIYYSQYLHMAGEDPGSYSGRINDERRSQAQEFFASKTVDGSSNVVLDTRTKVKLAIGILTVNRHFRTQDGGFYNPGYLLQTVAAILQDRPPFSTRVLICNMDSDPISHSDAVLLSLLVPVRSKYQLANGLKPPEGANEKYREDYVFCLNQTLALNSEYILVVEDDAVALRGTFDIIDHIIRTKLEHRYHGFELKKNDKYNSTKTVIKLFSPPYHQRDFFTAKPKRIIINSLELLGIGIVGGTAIIILDFLLVAKFRRPFVLDKRFFVAAFFCCALSALAISRPHLLELRRISKHLYLMIEANDCCTQAVLYPRGAALELMSYLHTYGRHYPSKPLDGALDDFVRTRGYRQFAVEPNCFPT</sequence>